<dbReference type="InterPro" id="IPR019887">
    <property type="entry name" value="Tscrpt_reg_AsnC/Lrp_C"/>
</dbReference>
<evidence type="ECO:0000313" key="3">
    <source>
        <dbReference type="Proteomes" id="UP000608955"/>
    </source>
</evidence>
<dbReference type="PANTHER" id="PTHR30154">
    <property type="entry name" value="LEUCINE-RESPONSIVE REGULATORY PROTEIN"/>
    <property type="match status" value="1"/>
</dbReference>
<dbReference type="SUPFAM" id="SSF54909">
    <property type="entry name" value="Dimeric alpha+beta barrel"/>
    <property type="match status" value="1"/>
</dbReference>
<dbReference type="EMBL" id="BMVF01000004">
    <property type="protein sequence ID" value="GHD87000.1"/>
    <property type="molecule type" value="Genomic_DNA"/>
</dbReference>
<comment type="caution">
    <text evidence="2">The sequence shown here is derived from an EMBL/GenBank/DDBJ whole genome shotgun (WGS) entry which is preliminary data.</text>
</comment>
<dbReference type="AlphaFoldDB" id="A0A918Y1N5"/>
<proteinExistence type="predicted"/>
<name>A0A918Y1N5_9ACTN</name>
<evidence type="ECO:0000259" key="1">
    <source>
        <dbReference type="Pfam" id="PF01037"/>
    </source>
</evidence>
<dbReference type="Gene3D" id="3.30.70.920">
    <property type="match status" value="1"/>
</dbReference>
<organism evidence="2 3">
    <name type="scientific">Streptomyces naganishii JCM 4654</name>
    <dbReference type="NCBI Taxonomy" id="1306179"/>
    <lineage>
        <taxon>Bacteria</taxon>
        <taxon>Bacillati</taxon>
        <taxon>Actinomycetota</taxon>
        <taxon>Actinomycetes</taxon>
        <taxon>Kitasatosporales</taxon>
        <taxon>Streptomycetaceae</taxon>
        <taxon>Streptomyces</taxon>
    </lineage>
</organism>
<reference evidence="2" key="1">
    <citation type="journal article" date="2014" name="Int. J. Syst. Evol. Microbiol.">
        <title>Complete genome sequence of Corynebacterium casei LMG S-19264T (=DSM 44701T), isolated from a smear-ripened cheese.</title>
        <authorList>
            <consortium name="US DOE Joint Genome Institute (JGI-PGF)"/>
            <person name="Walter F."/>
            <person name="Albersmeier A."/>
            <person name="Kalinowski J."/>
            <person name="Ruckert C."/>
        </authorList>
    </citation>
    <scope>NUCLEOTIDE SEQUENCE</scope>
    <source>
        <strain evidence="2">JCM 4654</strain>
    </source>
</reference>
<evidence type="ECO:0000313" key="2">
    <source>
        <dbReference type="EMBL" id="GHD87000.1"/>
    </source>
</evidence>
<dbReference type="GO" id="GO:0043200">
    <property type="term" value="P:response to amino acid"/>
    <property type="evidence" value="ECO:0007669"/>
    <property type="project" value="TreeGrafter"/>
</dbReference>
<gene>
    <name evidence="2" type="ORF">GCM10010508_17060</name>
</gene>
<dbReference type="GO" id="GO:0005829">
    <property type="term" value="C:cytosol"/>
    <property type="evidence" value="ECO:0007669"/>
    <property type="project" value="TreeGrafter"/>
</dbReference>
<dbReference type="Proteomes" id="UP000608955">
    <property type="component" value="Unassembled WGS sequence"/>
</dbReference>
<keyword evidence="3" id="KW-1185">Reference proteome</keyword>
<dbReference type="RefSeq" id="WP_229865122.1">
    <property type="nucleotide sequence ID" value="NZ_BMVF01000004.1"/>
</dbReference>
<feature type="domain" description="Transcription regulator AsnC/Lrp ligand binding" evidence="1">
    <location>
        <begin position="22"/>
        <end position="88"/>
    </location>
</feature>
<accession>A0A918Y1N5</accession>
<dbReference type="Pfam" id="PF01037">
    <property type="entry name" value="AsnC_trans_reg"/>
    <property type="match status" value="1"/>
</dbReference>
<reference evidence="2" key="2">
    <citation type="submission" date="2020-09" db="EMBL/GenBank/DDBJ databases">
        <authorList>
            <person name="Sun Q."/>
            <person name="Ohkuma M."/>
        </authorList>
    </citation>
    <scope>NUCLEOTIDE SEQUENCE</scope>
    <source>
        <strain evidence="2">JCM 4654</strain>
    </source>
</reference>
<dbReference type="GO" id="GO:0043565">
    <property type="term" value="F:sequence-specific DNA binding"/>
    <property type="evidence" value="ECO:0007669"/>
    <property type="project" value="TreeGrafter"/>
</dbReference>
<dbReference type="InterPro" id="IPR011008">
    <property type="entry name" value="Dimeric_a/b-barrel"/>
</dbReference>
<sequence>MLRTHAVIDPRLLGPAIDANLWLEVPPAHLHAAGEALAAHPHTHAVVATTGPANLVASLYCPDLHALYDFTAHVLGPLGIARVETNVIAGTVKPVGAP</sequence>
<dbReference type="PANTHER" id="PTHR30154:SF34">
    <property type="entry name" value="TRANSCRIPTIONAL REGULATOR AZLB"/>
    <property type="match status" value="1"/>
</dbReference>
<protein>
    <recommendedName>
        <fullName evidence="1">Transcription regulator AsnC/Lrp ligand binding domain-containing protein</fullName>
    </recommendedName>
</protein>